<dbReference type="Pfam" id="PF00881">
    <property type="entry name" value="Nitroreductase"/>
    <property type="match status" value="2"/>
</dbReference>
<evidence type="ECO:0000313" key="3">
    <source>
        <dbReference type="Proteomes" id="UP000813068"/>
    </source>
</evidence>
<dbReference type="RefSeq" id="WP_217681413.1">
    <property type="nucleotide sequence ID" value="NZ_JAHRGL010000019.1"/>
</dbReference>
<evidence type="ECO:0000313" key="2">
    <source>
        <dbReference type="EMBL" id="MBV2132951.1"/>
    </source>
</evidence>
<dbReference type="InterPro" id="IPR029479">
    <property type="entry name" value="Nitroreductase"/>
</dbReference>
<dbReference type="EMBL" id="JAHRGL010000019">
    <property type="protein sequence ID" value="MBV2132951.1"/>
    <property type="molecule type" value="Genomic_DNA"/>
</dbReference>
<accession>A0ABS6MVZ3</accession>
<sequence>MKTPLNRPIRSTISRMHLGEAASKICDFFHHLHYSFSERNPNKDKERLRFYLFKHHHIVEKGLALPKPNFCFGQPKILNLMEKSEIYAQNYGHDAILDSIKKTLAEYLIFHEKNNAILPQEFERRLRDFSANFNNAVVGGIRQVAKAEMENLNLAAFRNFVCCRYSVRDFSPEPVSDDLVFSAIEAAIYAPSVCNRQSWLAHYYSDKNTIKKILQHQNGNAGFTETIDKLLIITGNTRAFTQNESNQIFIDGGLFSMNLILALHSAGLGSCALNTSYSYFQENRAKNAAQIPKNERLIMMLAIGNLKKNFNVAASPRKPTREFVISH</sequence>
<comment type="caution">
    <text evidence="2">The sequence shown here is derived from an EMBL/GenBank/DDBJ whole genome shotgun (WGS) entry which is preliminary data.</text>
</comment>
<protein>
    <submittedName>
        <fullName evidence="2">Nitroreductase family protein</fullName>
    </submittedName>
</protein>
<organism evidence="2 3">
    <name type="scientific">Geopseudomonas aromaticivorans</name>
    <dbReference type="NCBI Taxonomy" id="2849492"/>
    <lineage>
        <taxon>Bacteria</taxon>
        <taxon>Pseudomonadati</taxon>
        <taxon>Pseudomonadota</taxon>
        <taxon>Gammaproteobacteria</taxon>
        <taxon>Pseudomonadales</taxon>
        <taxon>Pseudomonadaceae</taxon>
        <taxon>Geopseudomonas</taxon>
    </lineage>
</organism>
<dbReference type="InterPro" id="IPR050627">
    <property type="entry name" value="Nitroreductase/BluB"/>
</dbReference>
<proteinExistence type="predicted"/>
<gene>
    <name evidence="2" type="ORF">KRX52_09070</name>
</gene>
<keyword evidence="3" id="KW-1185">Reference proteome</keyword>
<reference evidence="2 3" key="1">
    <citation type="submission" date="2021-06" db="EMBL/GenBank/DDBJ databases">
        <title>Differences between aerobic and microaerobic xylene degrading microbial communities.</title>
        <authorList>
            <person name="Banerjee S."/>
            <person name="Tancsics A."/>
        </authorList>
    </citation>
    <scope>NUCLEOTIDE SEQUENCE [LARGE SCALE GENOMIC DNA]</scope>
    <source>
        <strain evidence="2 3">MAP12</strain>
    </source>
</reference>
<name>A0ABS6MVZ3_9GAMM</name>
<dbReference type="PANTHER" id="PTHR23026:SF123">
    <property type="entry name" value="NAD(P)H NITROREDUCTASE RV3131-RELATED"/>
    <property type="match status" value="1"/>
</dbReference>
<dbReference type="Proteomes" id="UP000813068">
    <property type="component" value="Unassembled WGS sequence"/>
</dbReference>
<dbReference type="PANTHER" id="PTHR23026">
    <property type="entry name" value="NADPH NITROREDUCTASE"/>
    <property type="match status" value="1"/>
</dbReference>
<evidence type="ECO:0000259" key="1">
    <source>
        <dbReference type="Pfam" id="PF00881"/>
    </source>
</evidence>
<feature type="domain" description="Nitroreductase" evidence="1">
    <location>
        <begin position="239"/>
        <end position="304"/>
    </location>
</feature>
<feature type="domain" description="Nitroreductase" evidence="1">
    <location>
        <begin position="164"/>
        <end position="217"/>
    </location>
</feature>